<dbReference type="InterPro" id="IPR050142">
    <property type="entry name" value="MADS-box/MEF2_TF"/>
</dbReference>
<sequence length="237" mass="27497">MGRGKVELKRIENPTRRQVTFSKRRNGLLKKAFELSILCDAEVSLFIFSPTGKFYQFASHESVVLLPPMMERTVARYRSEAGLSGPNGSHTRSLEVLILLNSSQIANHLGKHKFQILYLIEQFWRSEIEELQKTVNEMEAQLRHCIGEDIEMLGMKELKQLERQLKTGVERVRAKKLRIAAEHVNWLKGKQRSIQEENARLKKRLHELHDGNISSRIWEPNARKAIQLRTIDDGSHH</sequence>
<dbReference type="SMART" id="SM00432">
    <property type="entry name" value="MADS"/>
    <property type="match status" value="1"/>
</dbReference>
<comment type="caution">
    <text evidence="4">The sequence shown here is derived from an EMBL/GenBank/DDBJ whole genome shotgun (WGS) entry which is preliminary data.</text>
</comment>
<dbReference type="InterPro" id="IPR002487">
    <property type="entry name" value="TF_Kbox"/>
</dbReference>
<evidence type="ECO:0000259" key="3">
    <source>
        <dbReference type="PROSITE" id="PS51297"/>
    </source>
</evidence>
<feature type="domain" description="MADS-box" evidence="2">
    <location>
        <begin position="1"/>
        <end position="61"/>
    </location>
</feature>
<dbReference type="GO" id="GO:0046983">
    <property type="term" value="F:protein dimerization activity"/>
    <property type="evidence" value="ECO:0007669"/>
    <property type="project" value="InterPro"/>
</dbReference>
<gene>
    <name evidence="4" type="ORF">POTOM_042230</name>
</gene>
<dbReference type="GO" id="GO:0003700">
    <property type="term" value="F:DNA-binding transcription factor activity"/>
    <property type="evidence" value="ECO:0007669"/>
    <property type="project" value="InterPro"/>
</dbReference>
<reference evidence="4" key="1">
    <citation type="journal article" date="2020" name="bioRxiv">
        <title>Hybrid origin of Populus tomentosa Carr. identified through genome sequencing and phylogenomic analysis.</title>
        <authorList>
            <person name="An X."/>
            <person name="Gao K."/>
            <person name="Chen Z."/>
            <person name="Li J."/>
            <person name="Yang X."/>
            <person name="Yang X."/>
            <person name="Zhou J."/>
            <person name="Guo T."/>
            <person name="Zhao T."/>
            <person name="Huang S."/>
            <person name="Miao D."/>
            <person name="Khan W.U."/>
            <person name="Rao P."/>
            <person name="Ye M."/>
            <person name="Lei B."/>
            <person name="Liao W."/>
            <person name="Wang J."/>
            <person name="Ji L."/>
            <person name="Li Y."/>
            <person name="Guo B."/>
            <person name="Mustafa N.S."/>
            <person name="Li S."/>
            <person name="Yun Q."/>
            <person name="Keller S.R."/>
            <person name="Mao J."/>
            <person name="Zhang R."/>
            <person name="Strauss S.H."/>
        </authorList>
    </citation>
    <scope>NUCLEOTIDE SEQUENCE</scope>
    <source>
        <strain evidence="4">GM15</strain>
        <tissue evidence="4">Leaf</tissue>
    </source>
</reference>
<dbReference type="CDD" id="cd00265">
    <property type="entry name" value="MADS_MEF2_like"/>
    <property type="match status" value="1"/>
</dbReference>
<name>A0A8X7YP25_POPTO</name>
<dbReference type="GO" id="GO:0000977">
    <property type="term" value="F:RNA polymerase II transcription regulatory region sequence-specific DNA binding"/>
    <property type="evidence" value="ECO:0007669"/>
    <property type="project" value="InterPro"/>
</dbReference>
<protein>
    <submittedName>
        <fullName evidence="4">Uncharacterized protein</fullName>
    </submittedName>
</protein>
<keyword evidence="5" id="KW-1185">Reference proteome</keyword>
<evidence type="ECO:0000313" key="4">
    <source>
        <dbReference type="EMBL" id="KAG6754216.1"/>
    </source>
</evidence>
<dbReference type="OrthoDB" id="1898716at2759"/>
<dbReference type="EMBL" id="JAAWWB010000023">
    <property type="protein sequence ID" value="KAG6754216.1"/>
    <property type="molecule type" value="Genomic_DNA"/>
</dbReference>
<dbReference type="AlphaFoldDB" id="A0A8X7YP25"/>
<dbReference type="PROSITE" id="PS50066">
    <property type="entry name" value="MADS_BOX_2"/>
    <property type="match status" value="1"/>
</dbReference>
<dbReference type="GO" id="GO:0045944">
    <property type="term" value="P:positive regulation of transcription by RNA polymerase II"/>
    <property type="evidence" value="ECO:0007669"/>
    <property type="project" value="InterPro"/>
</dbReference>
<dbReference type="Pfam" id="PF00319">
    <property type="entry name" value="SRF-TF"/>
    <property type="match status" value="1"/>
</dbReference>
<evidence type="ECO:0000313" key="5">
    <source>
        <dbReference type="Proteomes" id="UP000886885"/>
    </source>
</evidence>
<evidence type="ECO:0000259" key="2">
    <source>
        <dbReference type="PROSITE" id="PS50066"/>
    </source>
</evidence>
<dbReference type="Pfam" id="PF01486">
    <property type="entry name" value="K-box"/>
    <property type="match status" value="1"/>
</dbReference>
<dbReference type="GO" id="GO:0005634">
    <property type="term" value="C:nucleus"/>
    <property type="evidence" value="ECO:0007669"/>
    <property type="project" value="InterPro"/>
</dbReference>
<dbReference type="InterPro" id="IPR033896">
    <property type="entry name" value="MEF2-like_N"/>
</dbReference>
<keyword evidence="1" id="KW-0175">Coiled coil</keyword>
<organism evidence="4 5">
    <name type="scientific">Populus tomentosa</name>
    <name type="common">Chinese white poplar</name>
    <dbReference type="NCBI Taxonomy" id="118781"/>
    <lineage>
        <taxon>Eukaryota</taxon>
        <taxon>Viridiplantae</taxon>
        <taxon>Streptophyta</taxon>
        <taxon>Embryophyta</taxon>
        <taxon>Tracheophyta</taxon>
        <taxon>Spermatophyta</taxon>
        <taxon>Magnoliopsida</taxon>
        <taxon>eudicotyledons</taxon>
        <taxon>Gunneridae</taxon>
        <taxon>Pentapetalae</taxon>
        <taxon>rosids</taxon>
        <taxon>fabids</taxon>
        <taxon>Malpighiales</taxon>
        <taxon>Salicaceae</taxon>
        <taxon>Saliceae</taxon>
        <taxon>Populus</taxon>
    </lineage>
</organism>
<dbReference type="PROSITE" id="PS51297">
    <property type="entry name" value="K_BOX"/>
    <property type="match status" value="1"/>
</dbReference>
<dbReference type="InterPro" id="IPR002100">
    <property type="entry name" value="TF_MADSbox"/>
</dbReference>
<feature type="domain" description="K-box" evidence="3">
    <location>
        <begin position="121"/>
        <end position="211"/>
    </location>
</feature>
<proteinExistence type="predicted"/>
<dbReference type="Proteomes" id="UP000886885">
    <property type="component" value="Chromosome 12A"/>
</dbReference>
<feature type="coiled-coil region" evidence="1">
    <location>
        <begin position="121"/>
        <end position="178"/>
    </location>
</feature>
<dbReference type="PANTHER" id="PTHR48019">
    <property type="entry name" value="SERUM RESPONSE FACTOR HOMOLOG"/>
    <property type="match status" value="1"/>
</dbReference>
<evidence type="ECO:0000256" key="1">
    <source>
        <dbReference type="SAM" id="Coils"/>
    </source>
</evidence>
<accession>A0A8X7YP25</accession>